<keyword evidence="2" id="KW-0472">Membrane</keyword>
<comment type="caution">
    <text evidence="3">The sequence shown here is derived from an EMBL/GenBank/DDBJ whole genome shotgun (WGS) entry which is preliminary data.</text>
</comment>
<sequence length="192" mass="21157">MTQIPEKPERNNSETASESQSAPIPEQTLQTPPQMNFQTSDVKTSESTTITPTSSNALPAPHSISIPPAIYNAHSSPDSNYANLYTYKYGNVHFQPSAEPPPPYSSVVPARASTSSRPHIVNIVDEERQSGRRQGRRKRQNCSPLPRWVIVLIVIILIPLIISITSVKISGKDPFDGTYSTDTNQPQKDSMT</sequence>
<dbReference type="Proteomes" id="UP000789572">
    <property type="component" value="Unassembled WGS sequence"/>
</dbReference>
<name>A0A9N8VCE2_9GLOM</name>
<gene>
    <name evidence="3" type="ORF">POCULU_LOCUS10</name>
</gene>
<feature type="compositionally biased region" description="Basic and acidic residues" evidence="1">
    <location>
        <begin position="1"/>
        <end position="12"/>
    </location>
</feature>
<keyword evidence="2" id="KW-1133">Transmembrane helix</keyword>
<feature type="compositionally biased region" description="Low complexity" evidence="1">
    <location>
        <begin position="45"/>
        <end position="61"/>
    </location>
</feature>
<feature type="compositionally biased region" description="Polar residues" evidence="1">
    <location>
        <begin position="13"/>
        <end position="42"/>
    </location>
</feature>
<feature type="region of interest" description="Disordered" evidence="1">
    <location>
        <begin position="173"/>
        <end position="192"/>
    </location>
</feature>
<protein>
    <submittedName>
        <fullName evidence="3">5250_t:CDS:1</fullName>
    </submittedName>
</protein>
<feature type="transmembrane region" description="Helical" evidence="2">
    <location>
        <begin position="145"/>
        <end position="167"/>
    </location>
</feature>
<accession>A0A9N8VCE2</accession>
<reference evidence="3" key="1">
    <citation type="submission" date="2021-06" db="EMBL/GenBank/DDBJ databases">
        <authorList>
            <person name="Kallberg Y."/>
            <person name="Tangrot J."/>
            <person name="Rosling A."/>
        </authorList>
    </citation>
    <scope>NUCLEOTIDE SEQUENCE</scope>
    <source>
        <strain evidence="3">IA702</strain>
    </source>
</reference>
<organism evidence="3 4">
    <name type="scientific">Paraglomus occultum</name>
    <dbReference type="NCBI Taxonomy" id="144539"/>
    <lineage>
        <taxon>Eukaryota</taxon>
        <taxon>Fungi</taxon>
        <taxon>Fungi incertae sedis</taxon>
        <taxon>Mucoromycota</taxon>
        <taxon>Glomeromycotina</taxon>
        <taxon>Glomeromycetes</taxon>
        <taxon>Paraglomerales</taxon>
        <taxon>Paraglomeraceae</taxon>
        <taxon>Paraglomus</taxon>
    </lineage>
</organism>
<dbReference type="OrthoDB" id="10477801at2759"/>
<feature type="region of interest" description="Disordered" evidence="1">
    <location>
        <begin position="1"/>
        <end position="61"/>
    </location>
</feature>
<keyword evidence="2" id="KW-0812">Transmembrane</keyword>
<feature type="compositionally biased region" description="Polar residues" evidence="1">
    <location>
        <begin position="178"/>
        <end position="192"/>
    </location>
</feature>
<evidence type="ECO:0000313" key="4">
    <source>
        <dbReference type="Proteomes" id="UP000789572"/>
    </source>
</evidence>
<proteinExistence type="predicted"/>
<dbReference type="AlphaFoldDB" id="A0A9N8VCE2"/>
<dbReference type="EMBL" id="CAJVPJ010000001">
    <property type="protein sequence ID" value="CAG8450663.1"/>
    <property type="molecule type" value="Genomic_DNA"/>
</dbReference>
<evidence type="ECO:0000256" key="1">
    <source>
        <dbReference type="SAM" id="MobiDB-lite"/>
    </source>
</evidence>
<evidence type="ECO:0000256" key="2">
    <source>
        <dbReference type="SAM" id="Phobius"/>
    </source>
</evidence>
<keyword evidence="4" id="KW-1185">Reference proteome</keyword>
<evidence type="ECO:0000313" key="3">
    <source>
        <dbReference type="EMBL" id="CAG8450663.1"/>
    </source>
</evidence>